<feature type="region of interest" description="Disordered" evidence="1">
    <location>
        <begin position="103"/>
        <end position="135"/>
    </location>
</feature>
<dbReference type="EMBL" id="JARBHB010000002">
    <property type="protein sequence ID" value="KAJ8892321.1"/>
    <property type="molecule type" value="Genomic_DNA"/>
</dbReference>
<protein>
    <submittedName>
        <fullName evidence="2">Uncharacterized protein</fullName>
    </submittedName>
</protein>
<accession>A0ABQ9I6Q2</accession>
<gene>
    <name evidence="2" type="ORF">PR048_004901</name>
</gene>
<feature type="compositionally biased region" description="Basic and acidic residues" evidence="1">
    <location>
        <begin position="106"/>
        <end position="116"/>
    </location>
</feature>
<organism evidence="2 3">
    <name type="scientific">Dryococelus australis</name>
    <dbReference type="NCBI Taxonomy" id="614101"/>
    <lineage>
        <taxon>Eukaryota</taxon>
        <taxon>Metazoa</taxon>
        <taxon>Ecdysozoa</taxon>
        <taxon>Arthropoda</taxon>
        <taxon>Hexapoda</taxon>
        <taxon>Insecta</taxon>
        <taxon>Pterygota</taxon>
        <taxon>Neoptera</taxon>
        <taxon>Polyneoptera</taxon>
        <taxon>Phasmatodea</taxon>
        <taxon>Verophasmatodea</taxon>
        <taxon>Anareolatae</taxon>
        <taxon>Phasmatidae</taxon>
        <taxon>Eurycanthinae</taxon>
        <taxon>Dryococelus</taxon>
    </lineage>
</organism>
<proteinExistence type="predicted"/>
<reference evidence="2 3" key="1">
    <citation type="submission" date="2023-02" db="EMBL/GenBank/DDBJ databases">
        <title>LHISI_Scaffold_Assembly.</title>
        <authorList>
            <person name="Stuart O.P."/>
            <person name="Cleave R."/>
            <person name="Magrath M.J.L."/>
            <person name="Mikheyev A.S."/>
        </authorList>
    </citation>
    <scope>NUCLEOTIDE SEQUENCE [LARGE SCALE GENOMIC DNA]</scope>
    <source>
        <strain evidence="2">Daus_M_001</strain>
        <tissue evidence="2">Leg muscle</tissue>
    </source>
</reference>
<evidence type="ECO:0000313" key="2">
    <source>
        <dbReference type="EMBL" id="KAJ8892321.1"/>
    </source>
</evidence>
<feature type="compositionally biased region" description="Basic residues" evidence="1">
    <location>
        <begin position="165"/>
        <end position="174"/>
    </location>
</feature>
<dbReference type="Proteomes" id="UP001159363">
    <property type="component" value="Chromosome 2"/>
</dbReference>
<sequence>MSSAALQPTHEHYNHDFFTNYHQQELPVIVEVEVESVCRSQSPGVSRQESVVYFICDHEFKLNEDNTRTKYIFTFRKISIPGQGSDDKLTVRESPMRVIEVNMEQRQNERARKTGDPQENPPTRGIDRHASQVKSATGTRIFTSILTKLRTAVLNTLKQSWGRSQKSRRKRKRQRIAEKGTKKRKRSLARSTSLSSKRQLQLYDFCCGMCPDNTYTVGAKVDERLDCSPPTIANRVQFPAESLRIFASRNHAGRYRWALGFLGDPRFPRPFTPAPLHTHLALHSSTLKTSLLRAAQIASLTYSKQQ</sequence>
<keyword evidence="3" id="KW-1185">Reference proteome</keyword>
<evidence type="ECO:0000256" key="1">
    <source>
        <dbReference type="SAM" id="MobiDB-lite"/>
    </source>
</evidence>
<comment type="caution">
    <text evidence="2">The sequence shown here is derived from an EMBL/GenBank/DDBJ whole genome shotgun (WGS) entry which is preliminary data.</text>
</comment>
<evidence type="ECO:0000313" key="3">
    <source>
        <dbReference type="Proteomes" id="UP001159363"/>
    </source>
</evidence>
<feature type="region of interest" description="Disordered" evidence="1">
    <location>
        <begin position="160"/>
        <end position="193"/>
    </location>
</feature>
<name>A0ABQ9I6Q2_9NEOP</name>